<evidence type="ECO:0000256" key="6">
    <source>
        <dbReference type="ARBA" id="ARBA00023136"/>
    </source>
</evidence>
<dbReference type="SUPFAM" id="SSF48403">
    <property type="entry name" value="Ankyrin repeat"/>
    <property type="match status" value="1"/>
</dbReference>
<organism evidence="10 11">
    <name type="scientific">Fusarium oxysporum f. sp. narcissi</name>
    <dbReference type="NCBI Taxonomy" id="451672"/>
    <lineage>
        <taxon>Eukaryota</taxon>
        <taxon>Fungi</taxon>
        <taxon>Dikarya</taxon>
        <taxon>Ascomycota</taxon>
        <taxon>Pezizomycotina</taxon>
        <taxon>Sordariomycetes</taxon>
        <taxon>Hypocreomycetidae</taxon>
        <taxon>Hypocreales</taxon>
        <taxon>Nectriaceae</taxon>
        <taxon>Fusarium</taxon>
        <taxon>Fusarium oxysporum species complex</taxon>
    </lineage>
</organism>
<evidence type="ECO:0000313" key="10">
    <source>
        <dbReference type="EMBL" id="RYC84175.1"/>
    </source>
</evidence>
<keyword evidence="3" id="KW-0677">Repeat</keyword>
<dbReference type="GO" id="GO:0016020">
    <property type="term" value="C:membrane"/>
    <property type="evidence" value="ECO:0007669"/>
    <property type="project" value="UniProtKB-SubCell"/>
</dbReference>
<protein>
    <submittedName>
        <fullName evidence="10">Uncharacterized protein</fullName>
    </submittedName>
</protein>
<gene>
    <name evidence="10" type="ORF">BFJ63_vAg12943</name>
</gene>
<keyword evidence="5 7" id="KW-0040">ANK repeat</keyword>
<evidence type="ECO:0000256" key="4">
    <source>
        <dbReference type="ARBA" id="ARBA00022989"/>
    </source>
</evidence>
<evidence type="ECO:0000256" key="2">
    <source>
        <dbReference type="ARBA" id="ARBA00022692"/>
    </source>
</evidence>
<dbReference type="PROSITE" id="PS50297">
    <property type="entry name" value="ANK_REP_REGION"/>
    <property type="match status" value="2"/>
</dbReference>
<dbReference type="Gene3D" id="1.25.40.20">
    <property type="entry name" value="Ankyrin repeat-containing domain"/>
    <property type="match status" value="2"/>
</dbReference>
<dbReference type="SMART" id="SM00248">
    <property type="entry name" value="ANK"/>
    <property type="match status" value="5"/>
</dbReference>
<dbReference type="EMBL" id="MQTW01000133">
    <property type="protein sequence ID" value="RYC84175.1"/>
    <property type="molecule type" value="Genomic_DNA"/>
</dbReference>
<keyword evidence="4 9" id="KW-1133">Transmembrane helix</keyword>
<dbReference type="PROSITE" id="PS50088">
    <property type="entry name" value="ANK_REPEAT"/>
    <property type="match status" value="2"/>
</dbReference>
<feature type="transmembrane region" description="Helical" evidence="9">
    <location>
        <begin position="797"/>
        <end position="819"/>
    </location>
</feature>
<dbReference type="SUPFAM" id="SSF144083">
    <property type="entry name" value="Magnesium transport protein CorA, transmembrane region"/>
    <property type="match status" value="1"/>
</dbReference>
<reference evidence="10 11" key="1">
    <citation type="submission" date="2016-12" db="EMBL/GenBank/DDBJ databases">
        <title>Draft genome sequence of Fusarium oxysporum causing rot on Narcissus.</title>
        <authorList>
            <person name="Armitage A.D."/>
            <person name="Taylor A."/>
            <person name="Clarkson J.P."/>
            <person name="Harrison R.J."/>
            <person name="Jackson A.C."/>
        </authorList>
    </citation>
    <scope>NUCLEOTIDE SEQUENCE [LARGE SCALE GENOMIC DNA]</scope>
    <source>
        <strain evidence="10 11">N139</strain>
    </source>
</reference>
<feature type="region of interest" description="Disordered" evidence="8">
    <location>
        <begin position="526"/>
        <end position="549"/>
    </location>
</feature>
<evidence type="ECO:0000313" key="11">
    <source>
        <dbReference type="Proteomes" id="UP000290540"/>
    </source>
</evidence>
<comment type="subcellular location">
    <subcellularLocation>
        <location evidence="1">Membrane</location>
        <topology evidence="1">Multi-pass membrane protein</topology>
    </subcellularLocation>
</comment>
<dbReference type="GO" id="GO:0046873">
    <property type="term" value="F:metal ion transmembrane transporter activity"/>
    <property type="evidence" value="ECO:0007669"/>
    <property type="project" value="InterPro"/>
</dbReference>
<feature type="repeat" description="ANK" evidence="7">
    <location>
        <begin position="490"/>
        <end position="516"/>
    </location>
</feature>
<evidence type="ECO:0000256" key="3">
    <source>
        <dbReference type="ARBA" id="ARBA00022737"/>
    </source>
</evidence>
<name>A0A4Q2V9T2_FUSOX</name>
<dbReference type="Gene3D" id="1.20.58.340">
    <property type="entry name" value="Magnesium transport protein CorA, transmembrane region"/>
    <property type="match status" value="1"/>
</dbReference>
<feature type="repeat" description="ANK" evidence="7">
    <location>
        <begin position="316"/>
        <end position="348"/>
    </location>
</feature>
<feature type="compositionally biased region" description="Basic and acidic residues" evidence="8">
    <location>
        <begin position="526"/>
        <end position="538"/>
    </location>
</feature>
<dbReference type="Proteomes" id="UP000290540">
    <property type="component" value="Unassembled WGS sequence"/>
</dbReference>
<feature type="compositionally biased region" description="Basic and acidic residues" evidence="8">
    <location>
        <begin position="877"/>
        <end position="900"/>
    </location>
</feature>
<feature type="transmembrane region" description="Helical" evidence="9">
    <location>
        <begin position="825"/>
        <end position="845"/>
    </location>
</feature>
<comment type="caution">
    <text evidence="10">The sequence shown here is derived from an EMBL/GenBank/DDBJ whole genome shotgun (WGS) entry which is preliminary data.</text>
</comment>
<feature type="compositionally biased region" description="Polar residues" evidence="8">
    <location>
        <begin position="902"/>
        <end position="916"/>
    </location>
</feature>
<dbReference type="GO" id="GO:0004842">
    <property type="term" value="F:ubiquitin-protein transferase activity"/>
    <property type="evidence" value="ECO:0007669"/>
    <property type="project" value="TreeGrafter"/>
</dbReference>
<keyword evidence="6 9" id="KW-0472">Membrane</keyword>
<proteinExistence type="predicted"/>
<evidence type="ECO:0000256" key="5">
    <source>
        <dbReference type="ARBA" id="ARBA00023043"/>
    </source>
</evidence>
<dbReference type="PANTHER" id="PTHR24171:SF8">
    <property type="entry name" value="BRCA1-ASSOCIATED RING DOMAIN PROTEIN 1"/>
    <property type="match status" value="1"/>
</dbReference>
<evidence type="ECO:0000256" key="8">
    <source>
        <dbReference type="SAM" id="MobiDB-lite"/>
    </source>
</evidence>
<dbReference type="GO" id="GO:0085020">
    <property type="term" value="P:protein K6-linked ubiquitination"/>
    <property type="evidence" value="ECO:0007669"/>
    <property type="project" value="TreeGrafter"/>
</dbReference>
<dbReference type="PANTHER" id="PTHR24171">
    <property type="entry name" value="ANKYRIN REPEAT DOMAIN-CONTAINING PROTEIN 39-RELATED"/>
    <property type="match status" value="1"/>
</dbReference>
<dbReference type="InterPro" id="IPR002523">
    <property type="entry name" value="MgTranspt_CorA/ZnTranspt_ZntB"/>
</dbReference>
<accession>A0A4Q2V9T2</accession>
<feature type="region of interest" description="Disordered" evidence="8">
    <location>
        <begin position="877"/>
        <end position="916"/>
    </location>
</feature>
<evidence type="ECO:0000256" key="9">
    <source>
        <dbReference type="SAM" id="Phobius"/>
    </source>
</evidence>
<dbReference type="InterPro" id="IPR036770">
    <property type="entry name" value="Ankyrin_rpt-contain_sf"/>
</dbReference>
<dbReference type="InterPro" id="IPR045863">
    <property type="entry name" value="CorA_TM1_TM2"/>
</dbReference>
<dbReference type="AlphaFoldDB" id="A0A4Q2V9T2"/>
<evidence type="ECO:0000256" key="7">
    <source>
        <dbReference type="PROSITE-ProRule" id="PRU00023"/>
    </source>
</evidence>
<evidence type="ECO:0000256" key="1">
    <source>
        <dbReference type="ARBA" id="ARBA00004141"/>
    </source>
</evidence>
<dbReference type="InterPro" id="IPR002110">
    <property type="entry name" value="Ankyrin_rpt"/>
</dbReference>
<dbReference type="Pfam" id="PF01544">
    <property type="entry name" value="CorA"/>
    <property type="match status" value="1"/>
</dbReference>
<dbReference type="Pfam" id="PF12796">
    <property type="entry name" value="Ank_2"/>
    <property type="match status" value="2"/>
</dbReference>
<keyword evidence="2 9" id="KW-0812">Transmembrane</keyword>
<sequence>MEAVGAVASIASLTEIAVKSFRAVAQLVRDVHNAPKEFSRLAQQLDVLQCELSLLCEFERQTIKSDELLLLPTEIRLLERALLSANEHILELCSHFEKLKPQTYSHKARLQWALKDKPQTQELLSGLSHIEASLTNVLLLLNIRLSSMSFKVASSMRESHKLSMLGQYKGSINAKQEVYDGLSLPRRTLSSLFDRDPQFQNKFYGSWCSADNPLFAWLGIQVLLTTYGNDLHNTLFLYSKFQLWRLLGSKAIYFNLGLRALPLANLGFSILRGGLSVRSIVPEGSELMKACQQGDVLTVRALFSSRKASPYDVTLSNSTPLRYAIESGSLALVKFLCYHGADVNTTFGKFETSPLEWAFRARQIETARFFLEKGASLDYLCYRGWTPAMLLFQPDFPEVPPQFFELLTCYSFTDFDVQDRFGSTVLHRAASWGTGADVHALLQLGASPMLTDGDVGWTPIFEAASTNNIDAVRRIAKDMPPDFVHYVDFNGWTILHVAIEGGGLETITFVLELGADPFLPVRIKYPEHPEDKEGKDDPDSAPTTGLMNDPPLTVDRNYVKLGKVAMGFRFDGDLFDRYWTCHFLDSNPQEHWSEEKVNKQVKQILQNLEPPERHVLNLSNERKAPWRQRRVLELLLFQRMIDQMKDYTLKILEKVKSDVWKNTSEIEPQHMTSPFDEDEATFEGLDFDTFQKTSDRCQRYQRMLQKVDQDMTENFAKIELWLNREHERRTERPRWTFNDEIRYRSIISKLNVQNDHTLQDLRRSHTSISSYNESLTRRLESLRNDLEQRRADDIKRFTYVTVVFLPLGFATGIFSMSNAPAGHTLWKMVVTAFTALATTFILLLLSERLEEGAKLVIKTYPEWVLWPWNKIKKLGDRTAKETHKEAEQQNEGHAREEAGNRESGSQRRGNGASSMV</sequence>